<dbReference type="PANTHER" id="PTHR45674:SF4">
    <property type="entry name" value="DNA LIGASE 1"/>
    <property type="match status" value="1"/>
</dbReference>
<organism evidence="8 9">
    <name type="scientific">Actinoalloteichus caeruleus DSM 43889</name>
    <dbReference type="NCBI Taxonomy" id="1120930"/>
    <lineage>
        <taxon>Bacteria</taxon>
        <taxon>Bacillati</taxon>
        <taxon>Actinomycetota</taxon>
        <taxon>Actinomycetes</taxon>
        <taxon>Pseudonocardiales</taxon>
        <taxon>Pseudonocardiaceae</taxon>
        <taxon>Actinoalloteichus</taxon>
        <taxon>Actinoalloteichus cyanogriseus</taxon>
    </lineage>
</organism>
<evidence type="ECO:0000256" key="1">
    <source>
        <dbReference type="ARBA" id="ARBA00007572"/>
    </source>
</evidence>
<dbReference type="Gene3D" id="3.30.470.30">
    <property type="entry name" value="DNA ligase/mRNA capping enzyme"/>
    <property type="match status" value="1"/>
</dbReference>
<dbReference type="GO" id="GO:0016874">
    <property type="term" value="F:ligase activity"/>
    <property type="evidence" value="ECO:0007669"/>
    <property type="project" value="UniProtKB-KW"/>
</dbReference>
<protein>
    <recommendedName>
        <fullName evidence="2">DNA ligase (ATP)</fullName>
        <ecNumber evidence="2">6.5.1.1</ecNumber>
    </recommendedName>
</protein>
<dbReference type="InterPro" id="IPR012309">
    <property type="entry name" value="DNA_ligase_ATP-dep_C"/>
</dbReference>
<evidence type="ECO:0000313" key="9">
    <source>
        <dbReference type="Proteomes" id="UP000791080"/>
    </source>
</evidence>
<accession>A0ABT1JGT8</accession>
<sequence length="360" mass="39943">MALPLAPPVAPMLARPVADLPAGDYLFEPKWDGFRCLVFRDGEDVVLQSRTGKSLDRYFPEVVREVRDRLPAGAVVDGELVVAVGDRLDFDAMSERIHPAESRVRALAERTPATFVAFDLLADANGLLVDEPFEARRAALERMVPASTGGVRLTPVTRDRGTARRWFELFEGAGLDGVIAKAATDRYQPGQRVMLKVKHQRTADCVVGGLRWHKGTEPGTAVGSLLLGLYDEHAVLHHVGVCATFTAARRRALATELMPLAVEPSDHPWSSEAGEGRRVPGQISRWRSTEQPWQPLRPERVVEVGYDHLEGAHPARFRHTTSFLRWRPDRDPVTCGYDQLDEPVRFDLASVLRGEVRGSP</sequence>
<evidence type="ECO:0000256" key="2">
    <source>
        <dbReference type="ARBA" id="ARBA00012727"/>
    </source>
</evidence>
<comment type="similarity">
    <text evidence="1">Belongs to the ATP-dependent DNA ligase family.</text>
</comment>
<gene>
    <name evidence="8" type="ORF">G443_001989</name>
</gene>
<dbReference type="Gene3D" id="2.40.50.140">
    <property type="entry name" value="Nucleic acid-binding proteins"/>
    <property type="match status" value="1"/>
</dbReference>
<evidence type="ECO:0000259" key="6">
    <source>
        <dbReference type="Pfam" id="PF01068"/>
    </source>
</evidence>
<evidence type="ECO:0000259" key="7">
    <source>
        <dbReference type="Pfam" id="PF04679"/>
    </source>
</evidence>
<dbReference type="InterPro" id="IPR012340">
    <property type="entry name" value="NA-bd_OB-fold"/>
</dbReference>
<dbReference type="EC" id="6.5.1.1" evidence="2"/>
<dbReference type="CDD" id="cd07905">
    <property type="entry name" value="Adenylation_DNA_ligase_LigC"/>
    <property type="match status" value="1"/>
</dbReference>
<comment type="catalytic activity">
    <reaction evidence="4">
        <text>ATP + (deoxyribonucleotide)n-3'-hydroxyl + 5'-phospho-(deoxyribonucleotide)m = (deoxyribonucleotide)n+m + AMP + diphosphate.</text>
        <dbReference type="EC" id="6.5.1.1"/>
    </reaction>
</comment>
<feature type="domain" description="ATP-dependent DNA ligase family profile" evidence="6">
    <location>
        <begin position="11"/>
        <end position="198"/>
    </location>
</feature>
<evidence type="ECO:0000256" key="5">
    <source>
        <dbReference type="SAM" id="MobiDB-lite"/>
    </source>
</evidence>
<dbReference type="SUPFAM" id="SSF50249">
    <property type="entry name" value="Nucleic acid-binding proteins"/>
    <property type="match status" value="1"/>
</dbReference>
<dbReference type="Pfam" id="PF04679">
    <property type="entry name" value="DNA_ligase_A_C"/>
    <property type="match status" value="1"/>
</dbReference>
<dbReference type="Pfam" id="PF01068">
    <property type="entry name" value="DNA_ligase_A_M"/>
    <property type="match status" value="1"/>
</dbReference>
<reference evidence="8 9" key="1">
    <citation type="submission" date="2013-07" db="EMBL/GenBank/DDBJ databases">
        <authorList>
            <consortium name="DOE Joint Genome Institute"/>
            <person name="Reeve W."/>
            <person name="Huntemann M."/>
            <person name="Han J."/>
            <person name="Chen A."/>
            <person name="Kyrpides N."/>
            <person name="Mavromatis K."/>
            <person name="Markowitz V."/>
            <person name="Palaniappan K."/>
            <person name="Ivanova N."/>
            <person name="Schaumberg A."/>
            <person name="Pati A."/>
            <person name="Liolios K."/>
            <person name="Nordberg H.P."/>
            <person name="Cantor M.N."/>
            <person name="Hua S.X."/>
            <person name="Woyke T."/>
        </authorList>
    </citation>
    <scope>NUCLEOTIDE SEQUENCE [LARGE SCALE GENOMIC DNA]</scope>
    <source>
        <strain evidence="8 9">DSM 43889</strain>
    </source>
</reference>
<reference evidence="8 9" key="2">
    <citation type="submission" date="2022-06" db="EMBL/GenBank/DDBJ databases">
        <title>Genomic Encyclopedia of Type Strains, Phase I: the one thousand microbial genomes (KMG-I) project.</title>
        <authorList>
            <person name="Kyrpides N."/>
        </authorList>
    </citation>
    <scope>NUCLEOTIDE SEQUENCE [LARGE SCALE GENOMIC DNA]</scope>
    <source>
        <strain evidence="8 9">DSM 43889</strain>
    </source>
</reference>
<dbReference type="PANTHER" id="PTHR45674">
    <property type="entry name" value="DNA LIGASE 1/3 FAMILY MEMBER"/>
    <property type="match status" value="1"/>
</dbReference>
<dbReference type="EMBL" id="AUBJ02000001">
    <property type="protein sequence ID" value="MCP2331719.1"/>
    <property type="molecule type" value="Genomic_DNA"/>
</dbReference>
<dbReference type="PROSITE" id="PS00697">
    <property type="entry name" value="DNA_LIGASE_A1"/>
    <property type="match status" value="1"/>
</dbReference>
<name>A0ABT1JGT8_ACTCY</name>
<dbReference type="InterPro" id="IPR016059">
    <property type="entry name" value="DNA_ligase_ATP-dep_CS"/>
</dbReference>
<keyword evidence="3 8" id="KW-0436">Ligase</keyword>
<dbReference type="InterPro" id="IPR044117">
    <property type="entry name" value="OBF_LigC-like"/>
</dbReference>
<evidence type="ECO:0000256" key="3">
    <source>
        <dbReference type="ARBA" id="ARBA00022598"/>
    </source>
</evidence>
<evidence type="ECO:0000313" key="8">
    <source>
        <dbReference type="EMBL" id="MCP2331719.1"/>
    </source>
</evidence>
<feature type="domain" description="DNA ligase ATP-dependent C-terminal" evidence="7">
    <location>
        <begin position="220"/>
        <end position="330"/>
    </location>
</feature>
<keyword evidence="9" id="KW-1185">Reference proteome</keyword>
<proteinExistence type="inferred from homology"/>
<dbReference type="Proteomes" id="UP000791080">
    <property type="component" value="Unassembled WGS sequence"/>
</dbReference>
<comment type="caution">
    <text evidence="8">The sequence shown here is derived from an EMBL/GenBank/DDBJ whole genome shotgun (WGS) entry which is preliminary data.</text>
</comment>
<dbReference type="SUPFAM" id="SSF56091">
    <property type="entry name" value="DNA ligase/mRNA capping enzyme, catalytic domain"/>
    <property type="match status" value="1"/>
</dbReference>
<dbReference type="NCBIfam" id="NF006078">
    <property type="entry name" value="PRK08224.1"/>
    <property type="match status" value="1"/>
</dbReference>
<feature type="region of interest" description="Disordered" evidence="5">
    <location>
        <begin position="265"/>
        <end position="284"/>
    </location>
</feature>
<dbReference type="InterPro" id="IPR012310">
    <property type="entry name" value="DNA_ligase_ATP-dep_cent"/>
</dbReference>
<evidence type="ECO:0000256" key="4">
    <source>
        <dbReference type="ARBA" id="ARBA00034003"/>
    </source>
</evidence>
<dbReference type="InterPro" id="IPR050191">
    <property type="entry name" value="ATP-dep_DNA_ligase"/>
</dbReference>
<dbReference type="InterPro" id="IPR044119">
    <property type="entry name" value="Adenylation_LigC-like"/>
</dbReference>
<dbReference type="RefSeq" id="WP_026418361.1">
    <property type="nucleotide sequence ID" value="NZ_AUBJ02000001.1"/>
</dbReference>
<dbReference type="CDD" id="cd07970">
    <property type="entry name" value="OBF_DNA_ligase_LigC"/>
    <property type="match status" value="1"/>
</dbReference>